<proteinExistence type="predicted"/>
<organism evidence="1">
    <name type="scientific">Darwinula stevensoni</name>
    <dbReference type="NCBI Taxonomy" id="69355"/>
    <lineage>
        <taxon>Eukaryota</taxon>
        <taxon>Metazoa</taxon>
        <taxon>Ecdysozoa</taxon>
        <taxon>Arthropoda</taxon>
        <taxon>Crustacea</taxon>
        <taxon>Oligostraca</taxon>
        <taxon>Ostracoda</taxon>
        <taxon>Podocopa</taxon>
        <taxon>Podocopida</taxon>
        <taxon>Darwinulocopina</taxon>
        <taxon>Darwinuloidea</taxon>
        <taxon>Darwinulidae</taxon>
        <taxon>Darwinula</taxon>
    </lineage>
</organism>
<keyword evidence="2" id="KW-1185">Reference proteome</keyword>
<dbReference type="Proteomes" id="UP000677054">
    <property type="component" value="Unassembled WGS sequence"/>
</dbReference>
<evidence type="ECO:0000313" key="1">
    <source>
        <dbReference type="EMBL" id="CAD7246046.1"/>
    </source>
</evidence>
<dbReference type="EMBL" id="LR900540">
    <property type="protein sequence ID" value="CAD7246046.1"/>
    <property type="molecule type" value="Genomic_DNA"/>
</dbReference>
<accession>A0A7R8X8K2</accession>
<dbReference type="AlphaFoldDB" id="A0A7R8X8K2"/>
<dbReference type="EMBL" id="CAJPEV010001023">
    <property type="protein sequence ID" value="CAG0890218.1"/>
    <property type="molecule type" value="Genomic_DNA"/>
</dbReference>
<sequence>MPGIKEFLTGLIDVVLERLSAIWIAVSSTEKATIPNVFRKTVLPRLTKVKVPVHALITQSYGPLPSSIVKDLDEESSFEHLLLLPRFRYGRRKQ</sequence>
<reference evidence="1" key="1">
    <citation type="submission" date="2020-11" db="EMBL/GenBank/DDBJ databases">
        <authorList>
            <person name="Tran Van P."/>
        </authorList>
    </citation>
    <scope>NUCLEOTIDE SEQUENCE</scope>
</reference>
<gene>
    <name evidence="1" type="ORF">DSTB1V02_LOCUS5910</name>
</gene>
<evidence type="ECO:0000313" key="2">
    <source>
        <dbReference type="Proteomes" id="UP000677054"/>
    </source>
</evidence>
<protein>
    <submittedName>
        <fullName evidence="1">Uncharacterized protein</fullName>
    </submittedName>
</protein>
<name>A0A7R8X8K2_9CRUS</name>